<dbReference type="Proteomes" id="UP001165074">
    <property type="component" value="Unassembled WGS sequence"/>
</dbReference>
<feature type="compositionally biased region" description="Basic and acidic residues" evidence="2">
    <location>
        <begin position="134"/>
        <end position="146"/>
    </location>
</feature>
<dbReference type="Gene3D" id="3.30.1310.10">
    <property type="entry name" value="Nucleoid-associated protein YbaB-like domain"/>
    <property type="match status" value="1"/>
</dbReference>
<organism evidence="3 4">
    <name type="scientific">Actinoallomurus iriomotensis</name>
    <dbReference type="NCBI Taxonomy" id="478107"/>
    <lineage>
        <taxon>Bacteria</taxon>
        <taxon>Bacillati</taxon>
        <taxon>Actinomycetota</taxon>
        <taxon>Actinomycetes</taxon>
        <taxon>Streptosporangiales</taxon>
        <taxon>Thermomonosporaceae</taxon>
        <taxon>Actinoallomurus</taxon>
    </lineage>
</organism>
<reference evidence="3" key="1">
    <citation type="submission" date="2023-03" db="EMBL/GenBank/DDBJ databases">
        <title>Actinoallomurus iriomotensis NBRC 103684.</title>
        <authorList>
            <person name="Ichikawa N."/>
            <person name="Sato H."/>
            <person name="Tonouchi N."/>
        </authorList>
    </citation>
    <scope>NUCLEOTIDE SEQUENCE</scope>
    <source>
        <strain evidence="3">NBRC 103684</strain>
    </source>
</reference>
<evidence type="ECO:0000256" key="2">
    <source>
        <dbReference type="SAM" id="MobiDB-lite"/>
    </source>
</evidence>
<keyword evidence="4" id="KW-1185">Reference proteome</keyword>
<proteinExistence type="predicted"/>
<dbReference type="GO" id="GO:0003677">
    <property type="term" value="F:DNA binding"/>
    <property type="evidence" value="ECO:0007669"/>
    <property type="project" value="InterPro"/>
</dbReference>
<accession>A0A9W6S2C4</accession>
<dbReference type="RefSeq" id="WP_285575255.1">
    <property type="nucleotide sequence ID" value="NZ_BSTK01000006.1"/>
</dbReference>
<comment type="caution">
    <text evidence="3">The sequence shown here is derived from an EMBL/GenBank/DDBJ whole genome shotgun (WGS) entry which is preliminary data.</text>
</comment>
<evidence type="ECO:0008006" key="5">
    <source>
        <dbReference type="Google" id="ProtNLM"/>
    </source>
</evidence>
<dbReference type="AlphaFoldDB" id="A0A9W6S2C4"/>
<sequence length="154" mass="16995">MDLNEEMAARVAEARERLESTKAAVARARAELNEASTTVRSKDRSVEVTVGPQGELKRVKFLDEKYRTMEAAQLSAAIVEAADKGRAVMARRVKETFSEISRIGRSGSDLPSYTPDWDQIFGSALKAGGRGAPSRRDRTTRKLHDEIVEDGDDV</sequence>
<feature type="coiled-coil region" evidence="1">
    <location>
        <begin position="4"/>
        <end position="38"/>
    </location>
</feature>
<protein>
    <recommendedName>
        <fullName evidence="5">YbaB/EbfC DNA-binding family protein</fullName>
    </recommendedName>
</protein>
<dbReference type="Pfam" id="PF02575">
    <property type="entry name" value="YbaB_DNA_bd"/>
    <property type="match status" value="1"/>
</dbReference>
<name>A0A9W6S2C4_9ACTN</name>
<dbReference type="InterPro" id="IPR004401">
    <property type="entry name" value="YbaB/EbfC"/>
</dbReference>
<evidence type="ECO:0000313" key="3">
    <source>
        <dbReference type="EMBL" id="GLY86790.1"/>
    </source>
</evidence>
<keyword evidence="1" id="KW-0175">Coiled coil</keyword>
<dbReference type="InterPro" id="IPR036894">
    <property type="entry name" value="YbaB-like_sf"/>
</dbReference>
<dbReference type="EMBL" id="BSTK01000006">
    <property type="protein sequence ID" value="GLY86790.1"/>
    <property type="molecule type" value="Genomic_DNA"/>
</dbReference>
<feature type="region of interest" description="Disordered" evidence="2">
    <location>
        <begin position="124"/>
        <end position="154"/>
    </location>
</feature>
<evidence type="ECO:0000256" key="1">
    <source>
        <dbReference type="SAM" id="Coils"/>
    </source>
</evidence>
<gene>
    <name evidence="3" type="ORF">Airi02_047190</name>
</gene>
<dbReference type="SUPFAM" id="SSF82607">
    <property type="entry name" value="YbaB-like"/>
    <property type="match status" value="1"/>
</dbReference>
<evidence type="ECO:0000313" key="4">
    <source>
        <dbReference type="Proteomes" id="UP001165074"/>
    </source>
</evidence>